<keyword evidence="7" id="KW-1185">Reference proteome</keyword>
<evidence type="ECO:0000256" key="2">
    <source>
        <dbReference type="ARBA" id="ARBA00022729"/>
    </source>
</evidence>
<feature type="domain" description="Peptidase S9 prolyl oligopeptidase catalytic" evidence="5">
    <location>
        <begin position="51"/>
        <end position="277"/>
    </location>
</feature>
<organism evidence="6 7">
    <name type="scientific">Phaeomoniella chlamydospora</name>
    <name type="common">Phaeoacremonium chlamydosporum</name>
    <dbReference type="NCBI Taxonomy" id="158046"/>
    <lineage>
        <taxon>Eukaryota</taxon>
        <taxon>Fungi</taxon>
        <taxon>Dikarya</taxon>
        <taxon>Ascomycota</taxon>
        <taxon>Pezizomycotina</taxon>
        <taxon>Eurotiomycetes</taxon>
        <taxon>Chaetothyriomycetidae</taxon>
        <taxon>Phaeomoniellales</taxon>
        <taxon>Phaeomoniellaceae</taxon>
        <taxon>Phaeomoniella</taxon>
    </lineage>
</organism>
<dbReference type="AlphaFoldDB" id="A0A0G2H1G0"/>
<accession>A0A0G2H1G0</accession>
<dbReference type="Pfam" id="PF00326">
    <property type="entry name" value="Peptidase_S9"/>
    <property type="match status" value="1"/>
</dbReference>
<evidence type="ECO:0000313" key="7">
    <source>
        <dbReference type="Proteomes" id="UP000053317"/>
    </source>
</evidence>
<evidence type="ECO:0000259" key="5">
    <source>
        <dbReference type="Pfam" id="PF00326"/>
    </source>
</evidence>
<dbReference type="InterPro" id="IPR029058">
    <property type="entry name" value="AB_hydrolase_fold"/>
</dbReference>
<name>A0A0G2H1G0_PHACM</name>
<dbReference type="EMBL" id="LCWF01000002">
    <property type="protein sequence ID" value="KKY29168.1"/>
    <property type="molecule type" value="Genomic_DNA"/>
</dbReference>
<evidence type="ECO:0000256" key="4">
    <source>
        <dbReference type="ARBA" id="ARBA00032829"/>
    </source>
</evidence>
<reference evidence="6 7" key="2">
    <citation type="submission" date="2015-05" db="EMBL/GenBank/DDBJ databases">
        <authorList>
            <person name="Morales-Cruz A."/>
            <person name="Amrine K.C."/>
            <person name="Cantu D."/>
        </authorList>
    </citation>
    <scope>NUCLEOTIDE SEQUENCE [LARGE SCALE GENOMIC DNA]</scope>
    <source>
        <strain evidence="6">UCRPC4</strain>
    </source>
</reference>
<comment type="caution">
    <text evidence="6">The sequence shown here is derived from an EMBL/GenBank/DDBJ whole genome shotgun (WGS) entry which is preliminary data.</text>
</comment>
<dbReference type="OrthoDB" id="416344at2759"/>
<reference evidence="6 7" key="1">
    <citation type="submission" date="2015-05" db="EMBL/GenBank/DDBJ databases">
        <title>Distinctive expansion of gene families associated with plant cell wall degradation and secondary metabolism in the genomes of grapevine trunk pathogens.</title>
        <authorList>
            <person name="Lawrence D.P."/>
            <person name="Travadon R."/>
            <person name="Rolshausen P.E."/>
            <person name="Baumgartner K."/>
        </authorList>
    </citation>
    <scope>NUCLEOTIDE SEQUENCE [LARGE SCALE GENOMIC DNA]</scope>
    <source>
        <strain evidence="6">UCRPC4</strain>
    </source>
</reference>
<evidence type="ECO:0000256" key="1">
    <source>
        <dbReference type="ARBA" id="ARBA00010040"/>
    </source>
</evidence>
<comment type="similarity">
    <text evidence="1">Belongs to the peptidase S9C family.</text>
</comment>
<dbReference type="Proteomes" id="UP000053317">
    <property type="component" value="Unassembled WGS sequence"/>
</dbReference>
<dbReference type="InterPro" id="IPR001375">
    <property type="entry name" value="Peptidase_S9_cat"/>
</dbReference>
<gene>
    <name evidence="6" type="ORF">UCRPC4_g00074</name>
</gene>
<keyword evidence="3" id="KW-0378">Hydrolase</keyword>
<dbReference type="GO" id="GO:0004252">
    <property type="term" value="F:serine-type endopeptidase activity"/>
    <property type="evidence" value="ECO:0007669"/>
    <property type="project" value="TreeGrafter"/>
</dbReference>
<dbReference type="GO" id="GO:0006508">
    <property type="term" value="P:proteolysis"/>
    <property type="evidence" value="ECO:0007669"/>
    <property type="project" value="InterPro"/>
</dbReference>
<evidence type="ECO:0000313" key="6">
    <source>
        <dbReference type="EMBL" id="KKY29168.1"/>
    </source>
</evidence>
<dbReference type="SUPFAM" id="SSF53474">
    <property type="entry name" value="alpha/beta-Hydrolases"/>
    <property type="match status" value="1"/>
</dbReference>
<proteinExistence type="inferred from homology"/>
<protein>
    <recommendedName>
        <fullName evidence="4">Dipeptidyl-peptidase V</fullName>
    </recommendedName>
</protein>
<dbReference type="PANTHER" id="PTHR42776:SF13">
    <property type="entry name" value="DIPEPTIDYL-PEPTIDASE 5"/>
    <property type="match status" value="1"/>
</dbReference>
<keyword evidence="2" id="KW-0732">Signal</keyword>
<sequence>MSIYVDGGPDGKTPIQCWIIFPSTFNVSTPERHPLFFNIHGGPQLAALDAWSTRWNSLLFAEQGYIVAVPNFTGSDSFGEDFVKAIDEQWGGYPYRDLERCFEWIEARLTKKCDTSRAVAAGASYGGYMANWIAGQPLGKKFKAIVSHDGILDIRDLIGDDVSTENEVATMFGSRLWDPSESKTNKSDAIEEIKESWRRFNPIEYVHNWTTPMLFIHSDKDFRCPITSAWAGYRICKMKGIKTRILNFPDENHFVLNPENSIKWLNVIIGWCNEAVGIKDGIKLEPITSEPKWLGETKEGRIVDGQVLGPKTMTAENRAAAIMQLVRSNIGDYRDS</sequence>
<dbReference type="PANTHER" id="PTHR42776">
    <property type="entry name" value="SERINE PEPTIDASE S9 FAMILY MEMBER"/>
    <property type="match status" value="1"/>
</dbReference>
<evidence type="ECO:0000256" key="3">
    <source>
        <dbReference type="ARBA" id="ARBA00022801"/>
    </source>
</evidence>
<dbReference type="Gene3D" id="3.40.50.1820">
    <property type="entry name" value="alpha/beta hydrolase"/>
    <property type="match status" value="1"/>
</dbReference>